<accession>A0AA40GGI7</accession>
<dbReference type="AlphaFoldDB" id="A0AA40GGI7"/>
<proteinExistence type="predicted"/>
<keyword evidence="3" id="KW-1185">Reference proteome</keyword>
<feature type="region of interest" description="Disordered" evidence="1">
    <location>
        <begin position="1"/>
        <end position="28"/>
    </location>
</feature>
<organism evidence="2 3">
    <name type="scientific">Melipona bicolor</name>
    <dbReference type="NCBI Taxonomy" id="60889"/>
    <lineage>
        <taxon>Eukaryota</taxon>
        <taxon>Metazoa</taxon>
        <taxon>Ecdysozoa</taxon>
        <taxon>Arthropoda</taxon>
        <taxon>Hexapoda</taxon>
        <taxon>Insecta</taxon>
        <taxon>Pterygota</taxon>
        <taxon>Neoptera</taxon>
        <taxon>Endopterygota</taxon>
        <taxon>Hymenoptera</taxon>
        <taxon>Apocrita</taxon>
        <taxon>Aculeata</taxon>
        <taxon>Apoidea</taxon>
        <taxon>Anthophila</taxon>
        <taxon>Apidae</taxon>
        <taxon>Melipona</taxon>
    </lineage>
</organism>
<dbReference type="Proteomes" id="UP001177670">
    <property type="component" value="Unassembled WGS sequence"/>
</dbReference>
<evidence type="ECO:0000313" key="3">
    <source>
        <dbReference type="Proteomes" id="UP001177670"/>
    </source>
</evidence>
<reference evidence="2" key="1">
    <citation type="submission" date="2021-10" db="EMBL/GenBank/DDBJ databases">
        <title>Melipona bicolor Genome sequencing and assembly.</title>
        <authorList>
            <person name="Araujo N.S."/>
            <person name="Arias M.C."/>
        </authorList>
    </citation>
    <scope>NUCLEOTIDE SEQUENCE</scope>
    <source>
        <strain evidence="2">USP_2M_L1-L4_2017</strain>
        <tissue evidence="2">Whole body</tissue>
    </source>
</reference>
<comment type="caution">
    <text evidence="2">The sequence shown here is derived from an EMBL/GenBank/DDBJ whole genome shotgun (WGS) entry which is preliminary data.</text>
</comment>
<dbReference type="EMBL" id="JAHYIQ010000001">
    <property type="protein sequence ID" value="KAK1137441.1"/>
    <property type="molecule type" value="Genomic_DNA"/>
</dbReference>
<feature type="compositionally biased region" description="Polar residues" evidence="1">
    <location>
        <begin position="17"/>
        <end position="28"/>
    </location>
</feature>
<gene>
    <name evidence="2" type="ORF">K0M31_001951</name>
</gene>
<name>A0AA40GGI7_9HYME</name>
<protein>
    <submittedName>
        <fullName evidence="2">Uncharacterized protein</fullName>
    </submittedName>
</protein>
<evidence type="ECO:0000256" key="1">
    <source>
        <dbReference type="SAM" id="MobiDB-lite"/>
    </source>
</evidence>
<feature type="compositionally biased region" description="Basic and acidic residues" evidence="1">
    <location>
        <begin position="1"/>
        <end position="16"/>
    </location>
</feature>
<evidence type="ECO:0000313" key="2">
    <source>
        <dbReference type="EMBL" id="KAK1137441.1"/>
    </source>
</evidence>
<sequence>MAEDRQGGSLTRKVEDSPTNTWNEDSSLVTDHDVQGQAIPFSIITLQWRIRTRRLLSELNHNSTLLERFEAIQDRTMVAGTADEETYEQCRDEFENTYYRLVGAIRRRIQSSQASATSSNARHLQLAFASSATSETPLPQFHGYQGEWGCFRDSFESFNSERVLKQSRSLLLPNELLRGRYEDDDDDDNKLNNRHYWQQQQHRGAVHRTDEVSTAKPNLLSPTLDGGAGLIGIKLDLLTNPLTNISNGKLLINNDAHETSRDVEERDTKDETAKAGLEVTHGIQDIVTSIDTTTFLTPANRRTSRTVINETRPVRRTVSMAAAHRQYSA</sequence>